<protein>
    <submittedName>
        <fullName evidence="2">Uncharacterized protein</fullName>
    </submittedName>
</protein>
<sequence>MFTKSAGLRLLTGAALAAAALTLSTGTAHAIDSPYAQAAAKVDNTGSLIYGKNIAAVSKPSTGAYCVRVTDDVDLSKAVIQVTPAWYRDRTMTVTTGNTSYCGDNSKTITVRSYSAKNNTDADASFYLTVS</sequence>
<keyword evidence="1" id="KW-0732">Signal</keyword>
<reference evidence="2" key="1">
    <citation type="submission" date="2016-04" db="EMBL/GenBank/DDBJ databases">
        <authorList>
            <person name="Evans L.H."/>
            <person name="Alamgir A."/>
            <person name="Owens N."/>
            <person name="Weber N.D."/>
            <person name="Virtaneva K."/>
            <person name="Barbian K."/>
            <person name="Babar A."/>
            <person name="Rosenke K."/>
        </authorList>
    </citation>
    <scope>NUCLEOTIDE SEQUENCE</scope>
    <source>
        <strain evidence="2">Nono1</strain>
    </source>
</reference>
<feature type="chain" id="PRO_5012747755" evidence="1">
    <location>
        <begin position="31"/>
        <end position="131"/>
    </location>
</feature>
<dbReference type="AlphaFoldDB" id="A0A1M4EMM9"/>
<dbReference type="EMBL" id="LT559118">
    <property type="protein sequence ID" value="SBP00100.1"/>
    <property type="molecule type" value="Genomic_DNA"/>
</dbReference>
<organism evidence="2">
    <name type="scientific">Nonomuraea gerenzanensis</name>
    <dbReference type="NCBI Taxonomy" id="93944"/>
    <lineage>
        <taxon>Bacteria</taxon>
        <taxon>Bacillati</taxon>
        <taxon>Actinomycetota</taxon>
        <taxon>Actinomycetes</taxon>
        <taxon>Streptosporangiales</taxon>
        <taxon>Streptosporangiaceae</taxon>
        <taxon>Nonomuraea</taxon>
    </lineage>
</organism>
<gene>
    <name evidence="2" type="ORF">BN4615_P9616</name>
</gene>
<name>A0A1M4EMM9_9ACTN</name>
<feature type="signal peptide" evidence="1">
    <location>
        <begin position="1"/>
        <end position="30"/>
    </location>
</feature>
<evidence type="ECO:0000256" key="1">
    <source>
        <dbReference type="SAM" id="SignalP"/>
    </source>
</evidence>
<accession>A0A1M4EMM9</accession>
<proteinExistence type="predicted"/>
<evidence type="ECO:0000313" key="2">
    <source>
        <dbReference type="EMBL" id="SBP00100.1"/>
    </source>
</evidence>
<dbReference type="RefSeq" id="WP_225268721.1">
    <property type="nucleotide sequence ID" value="NZ_CP084058.1"/>
</dbReference>